<protein>
    <recommendedName>
        <fullName evidence="15">Sensory/regulatory protein RpfC</fullName>
        <ecNumber evidence="3">2.7.13.3</ecNumber>
    </recommendedName>
</protein>
<feature type="transmembrane region" description="Helical" evidence="19">
    <location>
        <begin position="6"/>
        <end position="29"/>
    </location>
</feature>
<dbReference type="SMART" id="SM00388">
    <property type="entry name" value="HisKA"/>
    <property type="match status" value="1"/>
</dbReference>
<evidence type="ECO:0000256" key="1">
    <source>
        <dbReference type="ARBA" id="ARBA00000085"/>
    </source>
</evidence>
<dbReference type="SUPFAM" id="SSF55785">
    <property type="entry name" value="PYP-like sensor domain (PAS domain)"/>
    <property type="match status" value="2"/>
</dbReference>
<dbReference type="SUPFAM" id="SSF47384">
    <property type="entry name" value="Homodimeric domain of signal transducing histidine kinase"/>
    <property type="match status" value="1"/>
</dbReference>
<keyword evidence="5 17" id="KW-0597">Phosphoprotein</keyword>
<evidence type="ECO:0000256" key="19">
    <source>
        <dbReference type="SAM" id="Phobius"/>
    </source>
</evidence>
<dbReference type="PANTHER" id="PTHR45339:SF1">
    <property type="entry name" value="HYBRID SIGNAL TRANSDUCTION HISTIDINE KINASE J"/>
    <property type="match status" value="1"/>
</dbReference>
<evidence type="ECO:0000256" key="3">
    <source>
        <dbReference type="ARBA" id="ARBA00012438"/>
    </source>
</evidence>
<dbReference type="PROSITE" id="PS50109">
    <property type="entry name" value="HIS_KIN"/>
    <property type="match status" value="1"/>
</dbReference>
<feature type="transmembrane region" description="Helical" evidence="19">
    <location>
        <begin position="69"/>
        <end position="89"/>
    </location>
</feature>
<dbReference type="Gene3D" id="3.30.565.10">
    <property type="entry name" value="Histidine kinase-like ATPase, C-terminal domain"/>
    <property type="match status" value="1"/>
</dbReference>
<dbReference type="SMART" id="SM00448">
    <property type="entry name" value="REC"/>
    <property type="match status" value="2"/>
</dbReference>
<feature type="modified residue" description="Phosphohistidine" evidence="16">
    <location>
        <position position="967"/>
    </location>
</feature>
<evidence type="ECO:0000256" key="6">
    <source>
        <dbReference type="ARBA" id="ARBA00022679"/>
    </source>
</evidence>
<dbReference type="GO" id="GO:0000155">
    <property type="term" value="F:phosphorelay sensor kinase activity"/>
    <property type="evidence" value="ECO:0007669"/>
    <property type="project" value="InterPro"/>
</dbReference>
<dbReference type="InterPro" id="IPR008207">
    <property type="entry name" value="Sig_transdc_His_kin_Hpt_dom"/>
</dbReference>
<evidence type="ECO:0000256" key="14">
    <source>
        <dbReference type="ARBA" id="ARBA00064003"/>
    </source>
</evidence>
<evidence type="ECO:0000256" key="11">
    <source>
        <dbReference type="ARBA" id="ARBA00022989"/>
    </source>
</evidence>
<dbReference type="Gene3D" id="3.40.50.2300">
    <property type="match status" value="2"/>
</dbReference>
<dbReference type="InterPro" id="IPR000700">
    <property type="entry name" value="PAS-assoc_C"/>
</dbReference>
<dbReference type="InterPro" id="IPR005467">
    <property type="entry name" value="His_kinase_dom"/>
</dbReference>
<evidence type="ECO:0000256" key="9">
    <source>
        <dbReference type="ARBA" id="ARBA00022777"/>
    </source>
</evidence>
<dbReference type="CDD" id="cd17546">
    <property type="entry name" value="REC_hyHK_CKI1_RcsC-like"/>
    <property type="match status" value="1"/>
</dbReference>
<evidence type="ECO:0000256" key="16">
    <source>
        <dbReference type="PROSITE-ProRule" id="PRU00110"/>
    </source>
</evidence>
<reference evidence="25 26" key="1">
    <citation type="submission" date="2019-02" db="EMBL/GenBank/DDBJ databases">
        <title>Deep-cultivation of Planctomycetes and their phenomic and genomic characterization uncovers novel biology.</title>
        <authorList>
            <person name="Wiegand S."/>
            <person name="Jogler M."/>
            <person name="Boedeker C."/>
            <person name="Pinto D."/>
            <person name="Vollmers J."/>
            <person name="Rivas-Marin E."/>
            <person name="Kohn T."/>
            <person name="Peeters S.H."/>
            <person name="Heuer A."/>
            <person name="Rast P."/>
            <person name="Oberbeckmann S."/>
            <person name="Bunk B."/>
            <person name="Jeske O."/>
            <person name="Meyerdierks A."/>
            <person name="Storesund J.E."/>
            <person name="Kallscheuer N."/>
            <person name="Luecker S."/>
            <person name="Lage O.M."/>
            <person name="Pohl T."/>
            <person name="Merkel B.J."/>
            <person name="Hornburger P."/>
            <person name="Mueller R.-W."/>
            <person name="Bruemmer F."/>
            <person name="Labrenz M."/>
            <person name="Spormann A.M."/>
            <person name="Op den Camp H."/>
            <person name="Overmann J."/>
            <person name="Amann R."/>
            <person name="Jetten M.S.M."/>
            <person name="Mascher T."/>
            <person name="Medema M.H."/>
            <person name="Devos D.P."/>
            <person name="Kaster A.-K."/>
            <person name="Ovreas L."/>
            <person name="Rohde M."/>
            <person name="Galperin M.Y."/>
            <person name="Jogler C."/>
        </authorList>
    </citation>
    <scope>NUCLEOTIDE SEQUENCE [LARGE SCALE GENOMIC DNA]</scope>
    <source>
        <strain evidence="25 26">ETA_A8</strain>
    </source>
</reference>
<dbReference type="InterPro" id="IPR004358">
    <property type="entry name" value="Sig_transdc_His_kin-like_C"/>
</dbReference>
<dbReference type="FunFam" id="3.30.565.10:FF:000010">
    <property type="entry name" value="Sensor histidine kinase RcsC"/>
    <property type="match status" value="1"/>
</dbReference>
<comment type="subcellular location">
    <subcellularLocation>
        <location evidence="2">Cell membrane</location>
        <topology evidence="2">Multi-pass membrane protein</topology>
    </subcellularLocation>
</comment>
<evidence type="ECO:0000256" key="17">
    <source>
        <dbReference type="PROSITE-ProRule" id="PRU00169"/>
    </source>
</evidence>
<dbReference type="CDD" id="cd00130">
    <property type="entry name" value="PAS"/>
    <property type="match status" value="2"/>
</dbReference>
<keyword evidence="12" id="KW-0902">Two-component regulatory system</keyword>
<dbReference type="GO" id="GO:0005886">
    <property type="term" value="C:plasma membrane"/>
    <property type="evidence" value="ECO:0007669"/>
    <property type="project" value="UniProtKB-SubCell"/>
</dbReference>
<feature type="modified residue" description="4-aspartylphosphate" evidence="17">
    <location>
        <position position="825"/>
    </location>
</feature>
<dbReference type="CDD" id="cd16922">
    <property type="entry name" value="HATPase_EvgS-ArcB-TorS-like"/>
    <property type="match status" value="1"/>
</dbReference>
<dbReference type="Pfam" id="PF01627">
    <property type="entry name" value="Hpt"/>
    <property type="match status" value="1"/>
</dbReference>
<dbReference type="OrthoDB" id="9762493at2"/>
<dbReference type="Gene3D" id="1.10.287.130">
    <property type="match status" value="1"/>
</dbReference>
<dbReference type="GO" id="GO:0005524">
    <property type="term" value="F:ATP binding"/>
    <property type="evidence" value="ECO:0007669"/>
    <property type="project" value="UniProtKB-KW"/>
</dbReference>
<proteinExistence type="predicted"/>
<dbReference type="Proteomes" id="UP000315017">
    <property type="component" value="Chromosome"/>
</dbReference>
<dbReference type="InterPro" id="IPR035965">
    <property type="entry name" value="PAS-like_dom_sf"/>
</dbReference>
<dbReference type="Pfam" id="PF08448">
    <property type="entry name" value="PAS_4"/>
    <property type="match status" value="1"/>
</dbReference>
<feature type="domain" description="Histidine kinase" evidence="20">
    <location>
        <begin position="386"/>
        <end position="611"/>
    </location>
</feature>
<dbReference type="SUPFAM" id="SSF47226">
    <property type="entry name" value="Histidine-containing phosphotransfer domain, HPT domain"/>
    <property type="match status" value="1"/>
</dbReference>
<evidence type="ECO:0000256" key="10">
    <source>
        <dbReference type="ARBA" id="ARBA00022840"/>
    </source>
</evidence>
<dbReference type="InterPro" id="IPR013656">
    <property type="entry name" value="PAS_4"/>
</dbReference>
<feature type="domain" description="HPt" evidence="24">
    <location>
        <begin position="928"/>
        <end position="1021"/>
    </location>
</feature>
<dbReference type="InterPro" id="IPR000014">
    <property type="entry name" value="PAS"/>
</dbReference>
<dbReference type="InterPro" id="IPR001610">
    <property type="entry name" value="PAC"/>
</dbReference>
<comment type="subunit">
    <text evidence="14">At low DSF concentrations, interacts with RpfF.</text>
</comment>
<evidence type="ECO:0000256" key="12">
    <source>
        <dbReference type="ARBA" id="ARBA00023012"/>
    </source>
</evidence>
<keyword evidence="10" id="KW-0067">ATP-binding</keyword>
<dbReference type="SMART" id="SM00387">
    <property type="entry name" value="HATPase_c"/>
    <property type="match status" value="1"/>
</dbReference>
<evidence type="ECO:0000259" key="22">
    <source>
        <dbReference type="PROSITE" id="PS50112"/>
    </source>
</evidence>
<keyword evidence="4" id="KW-1003">Cell membrane</keyword>
<dbReference type="AlphaFoldDB" id="A0A517Y6A1"/>
<organism evidence="25 26">
    <name type="scientific">Anatilimnocola aggregata</name>
    <dbReference type="NCBI Taxonomy" id="2528021"/>
    <lineage>
        <taxon>Bacteria</taxon>
        <taxon>Pseudomonadati</taxon>
        <taxon>Planctomycetota</taxon>
        <taxon>Planctomycetia</taxon>
        <taxon>Pirellulales</taxon>
        <taxon>Pirellulaceae</taxon>
        <taxon>Anatilimnocola</taxon>
    </lineage>
</organism>
<accession>A0A517Y6A1</accession>
<dbReference type="PRINTS" id="PR00344">
    <property type="entry name" value="BCTRLSENSOR"/>
</dbReference>
<keyword evidence="8" id="KW-0547">Nucleotide-binding</keyword>
<name>A0A517Y6A1_9BACT</name>
<evidence type="ECO:0000313" key="25">
    <source>
        <dbReference type="EMBL" id="QDU25769.1"/>
    </source>
</evidence>
<keyword evidence="13 19" id="KW-0472">Membrane</keyword>
<dbReference type="SMART" id="SM00091">
    <property type="entry name" value="PAS"/>
    <property type="match status" value="2"/>
</dbReference>
<dbReference type="PROSITE" id="PS50894">
    <property type="entry name" value="HPT"/>
    <property type="match status" value="1"/>
</dbReference>
<feature type="domain" description="Response regulatory" evidence="21">
    <location>
        <begin position="776"/>
        <end position="894"/>
    </location>
</feature>
<evidence type="ECO:0000256" key="13">
    <source>
        <dbReference type="ARBA" id="ARBA00023136"/>
    </source>
</evidence>
<dbReference type="Pfam" id="PF13426">
    <property type="entry name" value="PAS_9"/>
    <property type="match status" value="1"/>
</dbReference>
<dbReference type="CDD" id="cd00088">
    <property type="entry name" value="HPT"/>
    <property type="match status" value="1"/>
</dbReference>
<dbReference type="RefSeq" id="WP_145085257.1">
    <property type="nucleotide sequence ID" value="NZ_CP036274.1"/>
</dbReference>
<dbReference type="Gene3D" id="3.30.450.20">
    <property type="entry name" value="PAS domain"/>
    <property type="match status" value="2"/>
</dbReference>
<evidence type="ECO:0000256" key="18">
    <source>
        <dbReference type="SAM" id="Coils"/>
    </source>
</evidence>
<feature type="coiled-coil region" evidence="18">
    <location>
        <begin position="101"/>
        <end position="128"/>
    </location>
</feature>
<dbReference type="InterPro" id="IPR003661">
    <property type="entry name" value="HisK_dim/P_dom"/>
</dbReference>
<dbReference type="InterPro" id="IPR036641">
    <property type="entry name" value="HPT_dom_sf"/>
</dbReference>
<dbReference type="SUPFAM" id="SSF55874">
    <property type="entry name" value="ATPase domain of HSP90 chaperone/DNA topoisomerase II/histidine kinase"/>
    <property type="match status" value="1"/>
</dbReference>
<evidence type="ECO:0000256" key="5">
    <source>
        <dbReference type="ARBA" id="ARBA00022553"/>
    </source>
</evidence>
<dbReference type="PROSITE" id="PS50110">
    <property type="entry name" value="RESPONSE_REGULATORY"/>
    <property type="match status" value="2"/>
</dbReference>
<dbReference type="FunFam" id="1.10.287.130:FF:000002">
    <property type="entry name" value="Two-component osmosensing histidine kinase"/>
    <property type="match status" value="1"/>
</dbReference>
<dbReference type="Pfam" id="PF02518">
    <property type="entry name" value="HATPase_c"/>
    <property type="match status" value="1"/>
</dbReference>
<feature type="domain" description="PAC" evidence="23">
    <location>
        <begin position="187"/>
        <end position="243"/>
    </location>
</feature>
<dbReference type="PROSITE" id="PS50113">
    <property type="entry name" value="PAC"/>
    <property type="match status" value="1"/>
</dbReference>
<evidence type="ECO:0000313" key="26">
    <source>
        <dbReference type="Proteomes" id="UP000315017"/>
    </source>
</evidence>
<dbReference type="InterPro" id="IPR036890">
    <property type="entry name" value="HATPase_C_sf"/>
</dbReference>
<dbReference type="Gene3D" id="1.20.120.160">
    <property type="entry name" value="HPT domain"/>
    <property type="match status" value="1"/>
</dbReference>
<evidence type="ECO:0000256" key="4">
    <source>
        <dbReference type="ARBA" id="ARBA00022475"/>
    </source>
</evidence>
<dbReference type="InterPro" id="IPR003594">
    <property type="entry name" value="HATPase_dom"/>
</dbReference>
<feature type="domain" description="PAS" evidence="22">
    <location>
        <begin position="244"/>
        <end position="316"/>
    </location>
</feature>
<dbReference type="SMART" id="SM00086">
    <property type="entry name" value="PAC"/>
    <property type="match status" value="2"/>
</dbReference>
<dbReference type="PROSITE" id="PS50112">
    <property type="entry name" value="PAS"/>
    <property type="match status" value="1"/>
</dbReference>
<keyword evidence="6 25" id="KW-0808">Transferase</keyword>
<dbReference type="InterPro" id="IPR011006">
    <property type="entry name" value="CheY-like_superfamily"/>
</dbReference>
<gene>
    <name evidence="25" type="primary">barA_1</name>
    <name evidence="25" type="ORF">ETAA8_08400</name>
</gene>
<dbReference type="Pfam" id="PF00072">
    <property type="entry name" value="Response_reg"/>
    <property type="match status" value="2"/>
</dbReference>
<dbReference type="Pfam" id="PF00512">
    <property type="entry name" value="HisKA"/>
    <property type="match status" value="1"/>
</dbReference>
<keyword evidence="26" id="KW-1185">Reference proteome</keyword>
<evidence type="ECO:0000256" key="15">
    <source>
        <dbReference type="ARBA" id="ARBA00068150"/>
    </source>
</evidence>
<keyword evidence="9 25" id="KW-0418">Kinase</keyword>
<keyword evidence="18" id="KW-0175">Coiled coil</keyword>
<dbReference type="InterPro" id="IPR001789">
    <property type="entry name" value="Sig_transdc_resp-reg_receiver"/>
</dbReference>
<comment type="catalytic activity">
    <reaction evidence="1">
        <text>ATP + protein L-histidine = ADP + protein N-phospho-L-histidine.</text>
        <dbReference type="EC" id="2.7.13.3"/>
    </reaction>
</comment>
<dbReference type="KEGG" id="aagg:ETAA8_08400"/>
<dbReference type="PANTHER" id="PTHR45339">
    <property type="entry name" value="HYBRID SIGNAL TRANSDUCTION HISTIDINE KINASE J"/>
    <property type="match status" value="1"/>
</dbReference>
<feature type="transmembrane region" description="Helical" evidence="19">
    <location>
        <begin position="38"/>
        <end position="57"/>
    </location>
</feature>
<evidence type="ECO:0000256" key="2">
    <source>
        <dbReference type="ARBA" id="ARBA00004651"/>
    </source>
</evidence>
<dbReference type="SUPFAM" id="SSF52172">
    <property type="entry name" value="CheY-like"/>
    <property type="match status" value="2"/>
</dbReference>
<sequence length="1031" mass="114745">MPAIMQLLADLATGVALLTIPVLAIYLIFSNRLKMNGLYWLLVVLLFTAGLLHLVQAAPWLGQTSLPSIISLTMTALSWATLITLLIVVPKILKRRSPEELQHQIQQREQAEQRLRETIALYQSLNESLPLNVIRKDIEGAFIDCNQRFCDTLQMTREQILHKTDFDFYPESQAQKYRHDDVQVISTGQPLELVEEYVGPTGERLYMQVLKAPVRDSTGRIVGIQGMFWDVTQRMRAEEKLRTSDAKFRKLVQSSIMGVMVADFAGHVIESNDAYLAIVGYSRDELLSGRVRWDQLTPPEFRADDERAIATLLQHDDCPPWEKEFIHRDGHRVPVLIGVTMLDREQQECICFVLDITRQKQTEKDLKSAKELADLASRAKSQFLANMSHEVRTPMNAVIGLTELVLNTPLEAQQREYLQLVLQSGEGLLSVINDVLDFSKVESGHVQLDLQPMNVRECLGDALKSLAVRAHGKQLELLLDVATDVPEWYAADRGRLRQIIINLVSNSIKFTYAGEIVVSVRRGATTTQEGGETVPLTFCVSDTGIGIAPEKQRLIFEPFEQADASTTRQFGGTGLGLTIVQRLVELMGGHITIESELGQGSKFSFTLQLEPCEPPAQEEPAREGSLDGARVVVIENHPTSRRIIEATLRSWRMEPVMYDSASAGRALLEGSNGHAPCDVLLTDIRIGDGNAWSLLEQLRAHPATAELPVVVLLSHDSSDLAPQCQKLGVQQRLFKPFKQSELFDAIAAAMHLDLRGGTAAATSADSKSSVSVRSLRILLAEDSLVNQRLAVGVLERLGHEATIANNGHEVLDLLQREKFDLALMDIQMPELDGLETTQRIRAQELKTGGHLPIVAVTAHALKGDRERCLEVGMDGYVSKPIRQKQLIDEMERVLGMAVVPFDSTVVAVQSAAGNFVDWRVALEFCNGDPELLREIAEAFLEEWPKRTTEMRRALDDSNFDLLHRAAHTIKGSLRYFGADEPFATALELENLGGKQSLAGAEEKWTRLQQQVQQVVPLLVAFVQGKVQLPTA</sequence>
<dbReference type="InterPro" id="IPR036097">
    <property type="entry name" value="HisK_dim/P_sf"/>
</dbReference>
<evidence type="ECO:0000259" key="24">
    <source>
        <dbReference type="PROSITE" id="PS50894"/>
    </source>
</evidence>
<evidence type="ECO:0000259" key="23">
    <source>
        <dbReference type="PROSITE" id="PS50113"/>
    </source>
</evidence>
<evidence type="ECO:0000259" key="20">
    <source>
        <dbReference type="PROSITE" id="PS50109"/>
    </source>
</evidence>
<dbReference type="EMBL" id="CP036274">
    <property type="protein sequence ID" value="QDU25769.1"/>
    <property type="molecule type" value="Genomic_DNA"/>
</dbReference>
<keyword evidence="11 19" id="KW-1133">Transmembrane helix</keyword>
<evidence type="ECO:0000256" key="8">
    <source>
        <dbReference type="ARBA" id="ARBA00022741"/>
    </source>
</evidence>
<dbReference type="EC" id="2.7.13.3" evidence="3"/>
<evidence type="ECO:0000256" key="7">
    <source>
        <dbReference type="ARBA" id="ARBA00022692"/>
    </source>
</evidence>
<dbReference type="NCBIfam" id="TIGR00229">
    <property type="entry name" value="sensory_box"/>
    <property type="match status" value="2"/>
</dbReference>
<dbReference type="CDD" id="cd00082">
    <property type="entry name" value="HisKA"/>
    <property type="match status" value="1"/>
</dbReference>
<feature type="domain" description="Response regulatory" evidence="21">
    <location>
        <begin position="630"/>
        <end position="750"/>
    </location>
</feature>
<keyword evidence="7 19" id="KW-0812">Transmembrane</keyword>
<feature type="modified residue" description="4-aspartylphosphate" evidence="17">
    <location>
        <position position="683"/>
    </location>
</feature>
<evidence type="ECO:0000259" key="21">
    <source>
        <dbReference type="PROSITE" id="PS50110"/>
    </source>
</evidence>